<feature type="domain" description="C2" evidence="19">
    <location>
        <begin position="1"/>
        <end position="105"/>
    </location>
</feature>
<evidence type="ECO:0000256" key="5">
    <source>
        <dbReference type="ARBA" id="ARBA00022679"/>
    </source>
</evidence>
<keyword evidence="6" id="KW-0479">Metal-binding</keyword>
<dbReference type="SMART" id="SM00220">
    <property type="entry name" value="S_TKc"/>
    <property type="match status" value="1"/>
</dbReference>
<evidence type="ECO:0000256" key="18">
    <source>
        <dbReference type="PROSITE-ProRule" id="PRU10141"/>
    </source>
</evidence>
<dbReference type="PROSITE" id="PS00107">
    <property type="entry name" value="PROTEIN_KINASE_ATP"/>
    <property type="match status" value="1"/>
</dbReference>
<dbReference type="PRINTS" id="PR00008">
    <property type="entry name" value="DAGPEDOMAIN"/>
</dbReference>
<dbReference type="PROSITE" id="PS50004">
    <property type="entry name" value="C2"/>
    <property type="match status" value="1"/>
</dbReference>
<dbReference type="InParanoid" id="A9V1T6"/>
<evidence type="ECO:0000256" key="4">
    <source>
        <dbReference type="ARBA" id="ARBA00022553"/>
    </source>
</evidence>
<dbReference type="EMBL" id="CH991554">
    <property type="protein sequence ID" value="EDQ88620.1"/>
    <property type="molecule type" value="Genomic_DNA"/>
</dbReference>
<keyword evidence="12 15" id="KW-0067">ATP-binding</keyword>
<keyword evidence="5 15" id="KW-0808">Transferase</keyword>
<evidence type="ECO:0000259" key="19">
    <source>
        <dbReference type="PROSITE" id="PS50004"/>
    </source>
</evidence>
<dbReference type="InterPro" id="IPR008271">
    <property type="entry name" value="Ser/Thr_kinase_AS"/>
</dbReference>
<dbReference type="EC" id="2.7.11.13" evidence="2 15"/>
<accession>A9V1T6</accession>
<dbReference type="FunCoup" id="A9V1T6">
    <property type="interactions" value="728"/>
</dbReference>
<dbReference type="InterPro" id="IPR017441">
    <property type="entry name" value="Protein_kinase_ATP_BS"/>
</dbReference>
<dbReference type="InterPro" id="IPR035892">
    <property type="entry name" value="C2_domain_sf"/>
</dbReference>
<dbReference type="PIRSF" id="PIRSF000551">
    <property type="entry name" value="PKC_delta"/>
    <property type="match status" value="1"/>
</dbReference>
<dbReference type="RefSeq" id="XP_001746724.1">
    <property type="nucleotide sequence ID" value="XM_001746672.1"/>
</dbReference>
<dbReference type="SUPFAM" id="SSF56112">
    <property type="entry name" value="Protein kinase-like (PK-like)"/>
    <property type="match status" value="1"/>
</dbReference>
<dbReference type="InterPro" id="IPR000961">
    <property type="entry name" value="AGC-kinase_C"/>
</dbReference>
<dbReference type="Gene3D" id="1.10.510.10">
    <property type="entry name" value="Transferase(Phosphotransferase) domain 1"/>
    <property type="match status" value="1"/>
</dbReference>
<evidence type="ECO:0000256" key="11">
    <source>
        <dbReference type="ARBA" id="ARBA00022833"/>
    </source>
</evidence>
<comment type="catalytic activity">
    <reaction evidence="14">
        <text>L-seryl-[protein] + ATP = O-phospho-L-seryl-[protein] + ADP + H(+)</text>
        <dbReference type="Rhea" id="RHEA:17989"/>
        <dbReference type="Rhea" id="RHEA-COMP:9863"/>
        <dbReference type="Rhea" id="RHEA-COMP:11604"/>
        <dbReference type="ChEBI" id="CHEBI:15378"/>
        <dbReference type="ChEBI" id="CHEBI:29999"/>
        <dbReference type="ChEBI" id="CHEBI:30616"/>
        <dbReference type="ChEBI" id="CHEBI:83421"/>
        <dbReference type="ChEBI" id="CHEBI:456216"/>
        <dbReference type="EC" id="2.7.11.13"/>
    </reaction>
</comment>
<dbReference type="KEGG" id="mbr:MONBRDRAFT_21555"/>
<dbReference type="CDD" id="cd04014">
    <property type="entry name" value="C2_PKC_epsilon"/>
    <property type="match status" value="1"/>
</dbReference>
<keyword evidence="10 15" id="KW-0418">Kinase</keyword>
<dbReference type="AlphaFoldDB" id="A9V1T6"/>
<dbReference type="GO" id="GO:0004674">
    <property type="term" value="F:protein serine/threonine kinase activity"/>
    <property type="evidence" value="ECO:0000318"/>
    <property type="project" value="GO_Central"/>
</dbReference>
<keyword evidence="7" id="KW-0677">Repeat</keyword>
<dbReference type="Pfam" id="PF00433">
    <property type="entry name" value="Pkinase_C"/>
    <property type="match status" value="1"/>
</dbReference>
<dbReference type="SMART" id="SM00133">
    <property type="entry name" value="S_TK_X"/>
    <property type="match status" value="1"/>
</dbReference>
<dbReference type="CDD" id="cd05570">
    <property type="entry name" value="STKc_PKC"/>
    <property type="match status" value="1"/>
</dbReference>
<keyword evidence="4" id="KW-0597">Phosphoprotein</keyword>
<dbReference type="InterPro" id="IPR000008">
    <property type="entry name" value="C2_dom"/>
</dbReference>
<dbReference type="PROSITE" id="PS00108">
    <property type="entry name" value="PROTEIN_KINASE_ST"/>
    <property type="match status" value="1"/>
</dbReference>
<dbReference type="FunFam" id="3.30.200.20:FF:000103">
    <property type="entry name" value="Protein kinase C"/>
    <property type="match status" value="1"/>
</dbReference>
<dbReference type="InterPro" id="IPR011009">
    <property type="entry name" value="Kinase-like_dom_sf"/>
</dbReference>
<dbReference type="InterPro" id="IPR002219">
    <property type="entry name" value="PKC_DAG/PE"/>
</dbReference>
<dbReference type="PROSITE" id="PS50081">
    <property type="entry name" value="ZF_DAG_PE_2"/>
    <property type="match status" value="2"/>
</dbReference>
<dbReference type="GeneID" id="5891800"/>
<reference evidence="23 24" key="1">
    <citation type="journal article" date="2008" name="Nature">
        <title>The genome of the choanoflagellate Monosiga brevicollis and the origin of metazoans.</title>
        <authorList>
            <consortium name="JGI Sequencing"/>
            <person name="King N."/>
            <person name="Westbrook M.J."/>
            <person name="Young S.L."/>
            <person name="Kuo A."/>
            <person name="Abedin M."/>
            <person name="Chapman J."/>
            <person name="Fairclough S."/>
            <person name="Hellsten U."/>
            <person name="Isogai Y."/>
            <person name="Letunic I."/>
            <person name="Marr M."/>
            <person name="Pincus D."/>
            <person name="Putnam N."/>
            <person name="Rokas A."/>
            <person name="Wright K.J."/>
            <person name="Zuzow R."/>
            <person name="Dirks W."/>
            <person name="Good M."/>
            <person name="Goodstein D."/>
            <person name="Lemons D."/>
            <person name="Li W."/>
            <person name="Lyons J.B."/>
            <person name="Morris A."/>
            <person name="Nichols S."/>
            <person name="Richter D.J."/>
            <person name="Salamov A."/>
            <person name="Bork P."/>
            <person name="Lim W.A."/>
            <person name="Manning G."/>
            <person name="Miller W.T."/>
            <person name="McGinnis W."/>
            <person name="Shapiro H."/>
            <person name="Tjian R."/>
            <person name="Grigoriev I.V."/>
            <person name="Rokhsar D."/>
        </authorList>
    </citation>
    <scope>NUCLEOTIDE SEQUENCE [LARGE SCALE GENOMIC DNA]</scope>
    <source>
        <strain evidence="24">MX1 / ATCC 50154</strain>
    </source>
</reference>
<gene>
    <name evidence="23" type="ORF">MONBRDRAFT_21555</name>
</gene>
<sequence length="662" mass="73764">MFSPARSKRGGSVLNLKPLKSSKRTIDPYCIVQLDHTLVGKTTVKPKTESPIWEEVFETNADRAEHIELLCYSKALVGDGTFLASLKVNLADCIEGDSGTTDLWFELEPAGKVKVKIDWAQAVTEPRKFVARANRGRRGAMKRKKIHVVLNHRFVALFLRQPTFCSHCSGFCWGLGKQVCGVVVHKKCHEKVITSCPGGQDKRFNISLPHRFKVHNYFRPTFCDHCGSLLWGLRHQGHRCQACGFNSHKRCLANVAHNCGVDAKAFSDILSEIGTSVSQLDGVRLLPPFSQSKRLSVRCHTRGCRVSPSCPGCCHGATSGAVPPSSMPHGPKIEDYNLLKVLGRGSFGKVLLAEDKRNHMAVAIKVLKKVHILEDDDVECALTEKNVLAVATQHPFLTQLVCTFQTPDKLYFVMEFVPGGDLMYQIQKSRKFEEPRAQFYCAEIVCALLFLHKRGIIYRDLKLDNVMLNAAGHCLLADFGMCKMGVSDGRTTNTFCGTPDYISPELIREEAYGPSVDWWALGVLTYEMLVGQPPFDAEDEEDLFDAICNDSVLFPAWVSKTARALIEAFLTRPIPRRLGCASTGERDIKTHAFFEGLDWMKLEACELTPPFVPHIKSSLDASNFDREFTSEAVRLTPTNPKMIEGIDQGEFAGFSYSHSSLV</sequence>
<evidence type="ECO:0000313" key="24">
    <source>
        <dbReference type="Proteomes" id="UP000001357"/>
    </source>
</evidence>
<dbReference type="Gene3D" id="2.60.40.150">
    <property type="entry name" value="C2 domain"/>
    <property type="match status" value="1"/>
</dbReference>
<evidence type="ECO:0000256" key="12">
    <source>
        <dbReference type="ARBA" id="ARBA00022840"/>
    </source>
</evidence>
<dbReference type="InterPro" id="IPR017892">
    <property type="entry name" value="Pkinase_C"/>
</dbReference>
<dbReference type="Pfam" id="PF00168">
    <property type="entry name" value="C2"/>
    <property type="match status" value="1"/>
</dbReference>
<feature type="domain" description="Phorbol-ester/DAG-type" evidence="21">
    <location>
        <begin position="151"/>
        <end position="196"/>
    </location>
</feature>
<feature type="active site" description="Proton acceptor" evidence="16">
    <location>
        <position position="460"/>
    </location>
</feature>
<evidence type="ECO:0000259" key="21">
    <source>
        <dbReference type="PROSITE" id="PS50081"/>
    </source>
</evidence>
<organism evidence="23 24">
    <name type="scientific">Monosiga brevicollis</name>
    <name type="common">Choanoflagellate</name>
    <dbReference type="NCBI Taxonomy" id="81824"/>
    <lineage>
        <taxon>Eukaryota</taxon>
        <taxon>Choanoflagellata</taxon>
        <taxon>Craspedida</taxon>
        <taxon>Salpingoecidae</taxon>
        <taxon>Monosiga</taxon>
    </lineage>
</organism>
<evidence type="ECO:0000256" key="15">
    <source>
        <dbReference type="PIRNR" id="PIRNR000551"/>
    </source>
</evidence>
<evidence type="ECO:0000256" key="16">
    <source>
        <dbReference type="PIRSR" id="PIRSR000551-50"/>
    </source>
</evidence>
<dbReference type="Pfam" id="PF00069">
    <property type="entry name" value="Pkinase"/>
    <property type="match status" value="1"/>
</dbReference>
<dbReference type="PROSITE" id="PS50011">
    <property type="entry name" value="PROTEIN_KINASE_DOM"/>
    <property type="match status" value="1"/>
</dbReference>
<feature type="binding site" evidence="17">
    <location>
        <begin position="342"/>
        <end position="350"/>
    </location>
    <ligand>
        <name>ATP</name>
        <dbReference type="ChEBI" id="CHEBI:30616"/>
    </ligand>
</feature>
<dbReference type="PROSITE" id="PS51285">
    <property type="entry name" value="AGC_KINASE_CTER"/>
    <property type="match status" value="1"/>
</dbReference>
<name>A9V1T6_MONBE</name>
<dbReference type="GO" id="GO:0004697">
    <property type="term" value="F:diacylglycerol-dependent serine/threonine kinase activity"/>
    <property type="evidence" value="ECO:0007669"/>
    <property type="project" value="UniProtKB-EC"/>
</dbReference>
<evidence type="ECO:0000256" key="6">
    <source>
        <dbReference type="ARBA" id="ARBA00022723"/>
    </source>
</evidence>
<keyword evidence="24" id="KW-1185">Reference proteome</keyword>
<evidence type="ECO:0000256" key="3">
    <source>
        <dbReference type="ARBA" id="ARBA00022527"/>
    </source>
</evidence>
<dbReference type="SUPFAM" id="SSF57889">
    <property type="entry name" value="Cysteine-rich domain"/>
    <property type="match status" value="2"/>
</dbReference>
<feature type="domain" description="Phorbol-ester/DAG-type" evidence="21">
    <location>
        <begin position="209"/>
        <end position="259"/>
    </location>
</feature>
<evidence type="ECO:0000256" key="1">
    <source>
        <dbReference type="ARBA" id="ARBA00005490"/>
    </source>
</evidence>
<dbReference type="SMART" id="SM00239">
    <property type="entry name" value="C2"/>
    <property type="match status" value="1"/>
</dbReference>
<dbReference type="Gene3D" id="3.30.200.20">
    <property type="entry name" value="Phosphorylase Kinase, domain 1"/>
    <property type="match status" value="1"/>
</dbReference>
<evidence type="ECO:0000256" key="7">
    <source>
        <dbReference type="ARBA" id="ARBA00022737"/>
    </source>
</evidence>
<evidence type="ECO:0000259" key="20">
    <source>
        <dbReference type="PROSITE" id="PS50011"/>
    </source>
</evidence>
<evidence type="ECO:0000256" key="14">
    <source>
        <dbReference type="ARBA" id="ARBA00047470"/>
    </source>
</evidence>
<dbReference type="InterPro" id="IPR046349">
    <property type="entry name" value="C1-like_sf"/>
</dbReference>
<dbReference type="Proteomes" id="UP000001357">
    <property type="component" value="Unassembled WGS sequence"/>
</dbReference>
<dbReference type="GO" id="GO:0008270">
    <property type="term" value="F:zinc ion binding"/>
    <property type="evidence" value="ECO:0007669"/>
    <property type="project" value="UniProtKB-KW"/>
</dbReference>
<dbReference type="SUPFAM" id="SSF49562">
    <property type="entry name" value="C2 domain (Calcium/lipid-binding domain, CaLB)"/>
    <property type="match status" value="1"/>
</dbReference>
<dbReference type="CDD" id="cd20838">
    <property type="entry name" value="C1_nPKC_epsilon-like_rpt2"/>
    <property type="match status" value="1"/>
</dbReference>
<comment type="catalytic activity">
    <reaction evidence="13 15">
        <text>L-threonyl-[protein] + ATP = O-phospho-L-threonyl-[protein] + ADP + H(+)</text>
        <dbReference type="Rhea" id="RHEA:46608"/>
        <dbReference type="Rhea" id="RHEA-COMP:11060"/>
        <dbReference type="Rhea" id="RHEA-COMP:11605"/>
        <dbReference type="ChEBI" id="CHEBI:15378"/>
        <dbReference type="ChEBI" id="CHEBI:30013"/>
        <dbReference type="ChEBI" id="CHEBI:30616"/>
        <dbReference type="ChEBI" id="CHEBI:61977"/>
        <dbReference type="ChEBI" id="CHEBI:456216"/>
        <dbReference type="EC" id="2.7.11.13"/>
    </reaction>
</comment>
<dbReference type="GO" id="GO:0005524">
    <property type="term" value="F:ATP binding"/>
    <property type="evidence" value="ECO:0007669"/>
    <property type="project" value="UniProtKB-UniRule"/>
</dbReference>
<dbReference type="GO" id="GO:0035556">
    <property type="term" value="P:intracellular signal transduction"/>
    <property type="evidence" value="ECO:0000318"/>
    <property type="project" value="GO_Central"/>
</dbReference>
<evidence type="ECO:0000256" key="10">
    <source>
        <dbReference type="ARBA" id="ARBA00022777"/>
    </source>
</evidence>
<dbReference type="InterPro" id="IPR014376">
    <property type="entry name" value="Prot_kin_PKC_delta"/>
</dbReference>
<keyword evidence="8 15" id="KW-0547">Nucleotide-binding</keyword>
<evidence type="ECO:0000256" key="2">
    <source>
        <dbReference type="ARBA" id="ARBA00012429"/>
    </source>
</evidence>
<evidence type="ECO:0000256" key="13">
    <source>
        <dbReference type="ARBA" id="ARBA00047272"/>
    </source>
</evidence>
<keyword evidence="3 15" id="KW-0723">Serine/threonine-protein kinase</keyword>
<protein>
    <recommendedName>
        <fullName evidence="2 15">Protein kinase C</fullName>
        <ecNumber evidence="2 15">2.7.11.13</ecNumber>
    </recommendedName>
</protein>
<dbReference type="Gene3D" id="3.30.60.20">
    <property type="match status" value="2"/>
</dbReference>
<feature type="domain" description="AGC-kinase C-terminal" evidence="22">
    <location>
        <begin position="595"/>
        <end position="662"/>
    </location>
</feature>
<dbReference type="InterPro" id="IPR020454">
    <property type="entry name" value="DAG/PE-bd"/>
</dbReference>
<proteinExistence type="inferred from homology"/>
<keyword evidence="9" id="KW-0863">Zinc-finger</keyword>
<dbReference type="Pfam" id="PF00130">
    <property type="entry name" value="C1_1"/>
    <property type="match status" value="2"/>
</dbReference>
<feature type="binding site" evidence="17 18">
    <location>
        <position position="365"/>
    </location>
    <ligand>
        <name>ATP</name>
        <dbReference type="ChEBI" id="CHEBI:30616"/>
    </ligand>
</feature>
<evidence type="ECO:0000256" key="17">
    <source>
        <dbReference type="PIRSR" id="PIRSR000551-51"/>
    </source>
</evidence>
<evidence type="ECO:0000256" key="9">
    <source>
        <dbReference type="ARBA" id="ARBA00022771"/>
    </source>
</evidence>
<dbReference type="GO" id="GO:0106310">
    <property type="term" value="F:protein serine kinase activity"/>
    <property type="evidence" value="ECO:0007669"/>
    <property type="project" value="RHEA"/>
</dbReference>
<dbReference type="FunFam" id="3.30.60.20:FF:000003">
    <property type="entry name" value="Protein kinase C delta"/>
    <property type="match status" value="1"/>
</dbReference>
<dbReference type="PROSITE" id="PS00479">
    <property type="entry name" value="ZF_DAG_PE_1"/>
    <property type="match status" value="1"/>
</dbReference>
<comment type="similarity">
    <text evidence="1 15">Belongs to the protein kinase superfamily. AGC Ser/Thr protein kinase family. PKC subfamily.</text>
</comment>
<keyword evidence="11" id="KW-0862">Zinc</keyword>
<dbReference type="STRING" id="81824.A9V1T6"/>
<evidence type="ECO:0000256" key="8">
    <source>
        <dbReference type="ARBA" id="ARBA00022741"/>
    </source>
</evidence>
<evidence type="ECO:0000313" key="23">
    <source>
        <dbReference type="EMBL" id="EDQ88620.1"/>
    </source>
</evidence>
<dbReference type="FunFam" id="1.10.510.10:FF:000023">
    <property type="entry name" value="Protein kinase C"/>
    <property type="match status" value="1"/>
</dbReference>
<dbReference type="SMART" id="SM00109">
    <property type="entry name" value="C1"/>
    <property type="match status" value="2"/>
</dbReference>
<feature type="domain" description="Protein kinase" evidence="20">
    <location>
        <begin position="336"/>
        <end position="594"/>
    </location>
</feature>
<evidence type="ECO:0000259" key="22">
    <source>
        <dbReference type="PROSITE" id="PS51285"/>
    </source>
</evidence>
<dbReference type="PANTHER" id="PTHR24351">
    <property type="entry name" value="RIBOSOMAL PROTEIN S6 KINASE"/>
    <property type="match status" value="1"/>
</dbReference>
<dbReference type="OMA" id="FKTINWI"/>
<dbReference type="eggNOG" id="KOG0694">
    <property type="taxonomic scope" value="Eukaryota"/>
</dbReference>
<dbReference type="InterPro" id="IPR000719">
    <property type="entry name" value="Prot_kinase_dom"/>
</dbReference>